<feature type="region of interest" description="Disordered" evidence="2">
    <location>
        <begin position="722"/>
        <end position="800"/>
    </location>
</feature>
<dbReference type="eggNOG" id="ENOG502QPT0">
    <property type="taxonomic scope" value="Eukaryota"/>
</dbReference>
<dbReference type="KEGG" id="dan:6499723"/>
<evidence type="ECO:0000256" key="1">
    <source>
        <dbReference type="SAM" id="Coils"/>
    </source>
</evidence>
<dbReference type="Gene3D" id="2.60.40.150">
    <property type="entry name" value="C2 domain"/>
    <property type="match status" value="1"/>
</dbReference>
<dbReference type="Proteomes" id="UP000007801">
    <property type="component" value="Unassembled WGS sequence"/>
</dbReference>
<dbReference type="FunCoup" id="B3LW44">
    <property type="interactions" value="15"/>
</dbReference>
<keyword evidence="1" id="KW-0175">Coiled coil</keyword>
<protein>
    <recommendedName>
        <fullName evidence="3">DUF3668 domain-containing protein</fullName>
    </recommendedName>
</protein>
<feature type="region of interest" description="Disordered" evidence="2">
    <location>
        <begin position="395"/>
        <end position="431"/>
    </location>
</feature>
<feature type="region of interest" description="Disordered" evidence="2">
    <location>
        <begin position="548"/>
        <end position="621"/>
    </location>
</feature>
<feature type="region of interest" description="Disordered" evidence="2">
    <location>
        <begin position="448"/>
        <end position="484"/>
    </location>
</feature>
<dbReference type="InParanoid" id="B3LW44"/>
<dbReference type="Pfam" id="PF12416">
    <property type="entry name" value="DUF3668"/>
    <property type="match status" value="1"/>
</dbReference>
<feature type="compositionally biased region" description="Low complexity" evidence="2">
    <location>
        <begin position="1393"/>
        <end position="1405"/>
    </location>
</feature>
<feature type="coiled-coil region" evidence="1">
    <location>
        <begin position="1243"/>
        <end position="1343"/>
    </location>
</feature>
<name>B3LW44_DROAN</name>
<dbReference type="OrthoDB" id="332250at2759"/>
<feature type="region of interest" description="Disordered" evidence="2">
    <location>
        <begin position="1391"/>
        <end position="1430"/>
    </location>
</feature>
<proteinExistence type="predicted"/>
<gene>
    <name evidence="4" type="primary">Dana\GF16932</name>
    <name evidence="4" type="synonym">dana_GLEANR_18198</name>
    <name evidence="4" type="ORF">GF16932</name>
</gene>
<dbReference type="InterPro" id="IPR022136">
    <property type="entry name" value="DUF3668"/>
</dbReference>
<evidence type="ECO:0000313" key="4">
    <source>
        <dbReference type="EMBL" id="EDV42622.2"/>
    </source>
</evidence>
<feature type="compositionally biased region" description="Polar residues" evidence="2">
    <location>
        <begin position="9"/>
        <end position="18"/>
    </location>
</feature>
<feature type="compositionally biased region" description="Polar residues" evidence="2">
    <location>
        <begin position="395"/>
        <end position="407"/>
    </location>
</feature>
<dbReference type="HOGENOM" id="CLU_006788_0_0_1"/>
<feature type="domain" description="DUF3668" evidence="3">
    <location>
        <begin position="216"/>
        <end position="387"/>
    </location>
</feature>
<feature type="compositionally biased region" description="Basic and acidic residues" evidence="2">
    <location>
        <begin position="568"/>
        <end position="591"/>
    </location>
</feature>
<organism evidence="4 5">
    <name type="scientific">Drosophila ananassae</name>
    <name type="common">Fruit fly</name>
    <dbReference type="NCBI Taxonomy" id="7217"/>
    <lineage>
        <taxon>Eukaryota</taxon>
        <taxon>Metazoa</taxon>
        <taxon>Ecdysozoa</taxon>
        <taxon>Arthropoda</taxon>
        <taxon>Hexapoda</taxon>
        <taxon>Insecta</taxon>
        <taxon>Pterygota</taxon>
        <taxon>Neoptera</taxon>
        <taxon>Endopterygota</taxon>
        <taxon>Diptera</taxon>
        <taxon>Brachycera</taxon>
        <taxon>Muscomorpha</taxon>
        <taxon>Ephydroidea</taxon>
        <taxon>Drosophilidae</taxon>
        <taxon>Drosophila</taxon>
        <taxon>Sophophora</taxon>
    </lineage>
</organism>
<sequence length="1430" mass="161467">MVKRYKASRSLTASDNCSGGSGSYKDSEQVYCVVLHVVEAINFVGRDSSERDREKIVMNAALNTVDFEVEGTQSSTAETIIFNSNCIWECDMAGIKRIKTDHRPVKVTFYACRGGGLERKTIGSLLLPVRGLPVLSSPGTHNASQLKMFWHKLICISSEFRSHKPEVLLILAIIKKSILHTKDFDHLMQFADSKLPPTPPMQSPGHSITSNMLQSQANVYVQSLVQLGLLQVGNDPLVDCDIIEVVLQLKQLRNVSKLVRSLNAGKDPSSVILVFDFVGNVTNIELKLNESDSYILNDVLGLRFKTSLRSMRLYFQRIFYLPINMYMNGTAIANYRMDFGNLLPPDSYFSDNRKFTCNGSFSFNRFGRMDSARESKPPLMEYAFSVDVKTIFSRQETGADSEPTPSIRSGVFRELPKDRKDPEASSLSHDTASVASLNVGAELSASDVGSCGSASLQEDDHDSDETPADLRKTQSRRRKFTRLTTGGVLPVQESEDEQGLGKKFSSLVVREALPSEGRIEEASAILEVPPDVEVESQIDESEFAALSNTARTRHENLESSGKVINETTKGKEEKRKSSSMERPSSQKREPKIWPQQSKESLRDRSASTGRALPKRKAPLQETDFMDDLTSLERFERLEEQFKKDVEFELLTDIRIRPRKIGGAIEPMESKHRKPTAEDLYCENTEYVDSHLNIIYEEHSRESIPKKIVRRKVVKKVSKQELSELQAGSGMDRPTRTRNGSAIKKKVDECGDFESAQPKKIASSREKPGNASQAAPDMQGSEIDTSDLKDGDVPSSRNKKSKLDLSLRARWVEVNKVQAQVLDETEKFLEETCQAELNEVHYEDQLALGLANPPKATKKLVKARKPKVVHGSELDSSYLEEDSPSSQVDLLPKKKRTVAVEQEHVQLDFRSSEEYISISEVTLTSAESIVERENVTKKKPRSYAPPENDMEINLGKPLKKKVVKRKSSTSSTVAGCESNVDPEMELPQLVKKKVVRKKSQRLVEEPLEEEVVPTRKVSSKKLARKGSQIEPLEEEEVPSKRVSSKKVVGKKSQEEPLEEEVVPTKRVSSRKLVRKESHEEPLEEEVIPIKKASSKKLVRKECREAPLEEEVVATRRVSSKILIKKESQVEPLEEEVASTKKVSSKKLGGRLSQEPLEDEVFVTRRVSSKKSMRKESEDSDVELTNDTVVQKLKSWRSQQIKQFEEELACREQHYKSQLEEMECKEAMISKLGMPEEASSTAPPGADYEAKFNELEQHISKLKAEMEQQVRLFECRSQELRQENVQLAIEKSELKARIATMEQQIGKLRTQGTDEGDLKQVLGELRSQNSRFTDLTREKERYKKQWRRCAKKVHALKLTMYERSVDRARDRMNIGAIDLKQILTKDAMDFEQEYGPFRRSGPSPRFPVNSMSGSGDYSPPSGKRAPLFKPKS</sequence>
<feature type="region of interest" description="Disordered" evidence="2">
    <location>
        <begin position="1012"/>
        <end position="1082"/>
    </location>
</feature>
<evidence type="ECO:0000313" key="5">
    <source>
        <dbReference type="Proteomes" id="UP000007801"/>
    </source>
</evidence>
<evidence type="ECO:0000256" key="2">
    <source>
        <dbReference type="SAM" id="MobiDB-lite"/>
    </source>
</evidence>
<accession>B3LW44</accession>
<dbReference type="InterPro" id="IPR035892">
    <property type="entry name" value="C2_domain_sf"/>
</dbReference>
<dbReference type="EMBL" id="CH902617">
    <property type="protein sequence ID" value="EDV42622.2"/>
    <property type="molecule type" value="Genomic_DNA"/>
</dbReference>
<feature type="compositionally biased region" description="Acidic residues" evidence="2">
    <location>
        <begin position="457"/>
        <end position="467"/>
    </location>
</feature>
<evidence type="ECO:0000259" key="3">
    <source>
        <dbReference type="Pfam" id="PF12416"/>
    </source>
</evidence>
<feature type="region of interest" description="Disordered" evidence="2">
    <location>
        <begin position="1"/>
        <end position="24"/>
    </location>
</feature>
<reference evidence="4 5" key="1">
    <citation type="journal article" date="2007" name="Nature">
        <title>Evolution of genes and genomes on the Drosophila phylogeny.</title>
        <authorList>
            <consortium name="Drosophila 12 Genomes Consortium"/>
            <person name="Clark A.G."/>
            <person name="Eisen M.B."/>
            <person name="Smith D.R."/>
            <person name="Bergman C.M."/>
            <person name="Oliver B."/>
            <person name="Markow T.A."/>
            <person name="Kaufman T.C."/>
            <person name="Kellis M."/>
            <person name="Gelbart W."/>
            <person name="Iyer V.N."/>
            <person name="Pollard D.A."/>
            <person name="Sackton T.B."/>
            <person name="Larracuente A.M."/>
            <person name="Singh N.D."/>
            <person name="Abad J.P."/>
            <person name="Abt D.N."/>
            <person name="Adryan B."/>
            <person name="Aguade M."/>
            <person name="Akashi H."/>
            <person name="Anderson W.W."/>
            <person name="Aquadro C.F."/>
            <person name="Ardell D.H."/>
            <person name="Arguello R."/>
            <person name="Artieri C.G."/>
            <person name="Barbash D.A."/>
            <person name="Barker D."/>
            <person name="Barsanti P."/>
            <person name="Batterham P."/>
            <person name="Batzoglou S."/>
            <person name="Begun D."/>
            <person name="Bhutkar A."/>
            <person name="Blanco E."/>
            <person name="Bosak S.A."/>
            <person name="Bradley R.K."/>
            <person name="Brand A.D."/>
            <person name="Brent M.R."/>
            <person name="Brooks A.N."/>
            <person name="Brown R.H."/>
            <person name="Butlin R.K."/>
            <person name="Caggese C."/>
            <person name="Calvi B.R."/>
            <person name="Bernardo de Carvalho A."/>
            <person name="Caspi A."/>
            <person name="Castrezana S."/>
            <person name="Celniker S.E."/>
            <person name="Chang J.L."/>
            <person name="Chapple C."/>
            <person name="Chatterji S."/>
            <person name="Chinwalla A."/>
            <person name="Civetta A."/>
            <person name="Clifton S.W."/>
            <person name="Comeron J.M."/>
            <person name="Costello J.C."/>
            <person name="Coyne J.A."/>
            <person name="Daub J."/>
            <person name="David R.G."/>
            <person name="Delcher A.L."/>
            <person name="Delehaunty K."/>
            <person name="Do C.B."/>
            <person name="Ebling H."/>
            <person name="Edwards K."/>
            <person name="Eickbush T."/>
            <person name="Evans J.D."/>
            <person name="Filipski A."/>
            <person name="Findeiss S."/>
            <person name="Freyhult E."/>
            <person name="Fulton L."/>
            <person name="Fulton R."/>
            <person name="Garcia A.C."/>
            <person name="Gardiner A."/>
            <person name="Garfield D.A."/>
            <person name="Garvin B.E."/>
            <person name="Gibson G."/>
            <person name="Gilbert D."/>
            <person name="Gnerre S."/>
            <person name="Godfrey J."/>
            <person name="Good R."/>
            <person name="Gotea V."/>
            <person name="Gravely B."/>
            <person name="Greenberg A.J."/>
            <person name="Griffiths-Jones S."/>
            <person name="Gross S."/>
            <person name="Guigo R."/>
            <person name="Gustafson E.A."/>
            <person name="Haerty W."/>
            <person name="Hahn M.W."/>
            <person name="Halligan D.L."/>
            <person name="Halpern A.L."/>
            <person name="Halter G.M."/>
            <person name="Han M.V."/>
            <person name="Heger A."/>
            <person name="Hillier L."/>
            <person name="Hinrichs A.S."/>
            <person name="Holmes I."/>
            <person name="Hoskins R.A."/>
            <person name="Hubisz M.J."/>
            <person name="Hultmark D."/>
            <person name="Huntley M.A."/>
            <person name="Jaffe D.B."/>
            <person name="Jagadeeshan S."/>
            <person name="Jeck W.R."/>
            <person name="Johnson J."/>
            <person name="Jones C.D."/>
            <person name="Jordan W.C."/>
            <person name="Karpen G.H."/>
            <person name="Kataoka E."/>
            <person name="Keightley P.D."/>
            <person name="Kheradpour P."/>
            <person name="Kirkness E.F."/>
            <person name="Koerich L.B."/>
            <person name="Kristiansen K."/>
            <person name="Kudrna D."/>
            <person name="Kulathinal R.J."/>
            <person name="Kumar S."/>
            <person name="Kwok R."/>
            <person name="Lander E."/>
            <person name="Langley C.H."/>
            <person name="Lapoint R."/>
            <person name="Lazzaro B.P."/>
            <person name="Lee S.J."/>
            <person name="Levesque L."/>
            <person name="Li R."/>
            <person name="Lin C.F."/>
            <person name="Lin M.F."/>
            <person name="Lindblad-Toh K."/>
            <person name="Llopart A."/>
            <person name="Long M."/>
            <person name="Low L."/>
            <person name="Lozovsky E."/>
            <person name="Lu J."/>
            <person name="Luo M."/>
            <person name="Machado C.A."/>
            <person name="Makalowski W."/>
            <person name="Marzo M."/>
            <person name="Matsuda M."/>
            <person name="Matzkin L."/>
            <person name="McAllister B."/>
            <person name="McBride C.S."/>
            <person name="McKernan B."/>
            <person name="McKernan K."/>
            <person name="Mendez-Lago M."/>
            <person name="Minx P."/>
            <person name="Mollenhauer M.U."/>
            <person name="Montooth K."/>
            <person name="Mount S.M."/>
            <person name="Mu X."/>
            <person name="Myers E."/>
            <person name="Negre B."/>
            <person name="Newfeld S."/>
            <person name="Nielsen R."/>
            <person name="Noor M.A."/>
            <person name="O'Grady P."/>
            <person name="Pachter L."/>
            <person name="Papaceit M."/>
            <person name="Parisi M.J."/>
            <person name="Parisi M."/>
            <person name="Parts L."/>
            <person name="Pedersen J.S."/>
            <person name="Pesole G."/>
            <person name="Phillippy A.M."/>
            <person name="Ponting C.P."/>
            <person name="Pop M."/>
            <person name="Porcelli D."/>
            <person name="Powell J.R."/>
            <person name="Prohaska S."/>
            <person name="Pruitt K."/>
            <person name="Puig M."/>
            <person name="Quesneville H."/>
            <person name="Ram K.R."/>
            <person name="Rand D."/>
            <person name="Rasmussen M.D."/>
            <person name="Reed L.K."/>
            <person name="Reenan R."/>
            <person name="Reily A."/>
            <person name="Remington K.A."/>
            <person name="Rieger T.T."/>
            <person name="Ritchie M.G."/>
            <person name="Robin C."/>
            <person name="Rogers Y.H."/>
            <person name="Rohde C."/>
            <person name="Rozas J."/>
            <person name="Rubenfield M.J."/>
            <person name="Ruiz A."/>
            <person name="Russo S."/>
            <person name="Salzberg S.L."/>
            <person name="Sanchez-Gracia A."/>
            <person name="Saranga D.J."/>
            <person name="Sato H."/>
            <person name="Schaeffer S.W."/>
            <person name="Schatz M.C."/>
            <person name="Schlenke T."/>
            <person name="Schwartz R."/>
            <person name="Segarra C."/>
            <person name="Singh R.S."/>
            <person name="Sirot L."/>
            <person name="Sirota M."/>
            <person name="Sisneros N.B."/>
            <person name="Smith C.D."/>
            <person name="Smith T.F."/>
            <person name="Spieth J."/>
            <person name="Stage D.E."/>
            <person name="Stark A."/>
            <person name="Stephan W."/>
            <person name="Strausberg R.L."/>
            <person name="Strempel S."/>
            <person name="Sturgill D."/>
            <person name="Sutton G."/>
            <person name="Sutton G.G."/>
            <person name="Tao W."/>
            <person name="Teichmann S."/>
            <person name="Tobari Y.N."/>
            <person name="Tomimura Y."/>
            <person name="Tsolas J.M."/>
            <person name="Valente V.L."/>
            <person name="Venter E."/>
            <person name="Venter J.C."/>
            <person name="Vicario S."/>
            <person name="Vieira F.G."/>
            <person name="Vilella A.J."/>
            <person name="Villasante A."/>
            <person name="Walenz B."/>
            <person name="Wang J."/>
            <person name="Wasserman M."/>
            <person name="Watts T."/>
            <person name="Wilson D."/>
            <person name="Wilson R.K."/>
            <person name="Wing R.A."/>
            <person name="Wolfner M.F."/>
            <person name="Wong A."/>
            <person name="Wong G.K."/>
            <person name="Wu C.I."/>
            <person name="Wu G."/>
            <person name="Yamamoto D."/>
            <person name="Yang H.P."/>
            <person name="Yang S.P."/>
            <person name="Yorke J.A."/>
            <person name="Yoshida K."/>
            <person name="Zdobnov E."/>
            <person name="Zhang P."/>
            <person name="Zhang Y."/>
            <person name="Zimin A.V."/>
            <person name="Baldwin J."/>
            <person name="Abdouelleil A."/>
            <person name="Abdulkadir J."/>
            <person name="Abebe A."/>
            <person name="Abera B."/>
            <person name="Abreu J."/>
            <person name="Acer S.C."/>
            <person name="Aftuck L."/>
            <person name="Alexander A."/>
            <person name="An P."/>
            <person name="Anderson E."/>
            <person name="Anderson S."/>
            <person name="Arachi H."/>
            <person name="Azer M."/>
            <person name="Bachantsang P."/>
            <person name="Barry A."/>
            <person name="Bayul T."/>
            <person name="Berlin A."/>
            <person name="Bessette D."/>
            <person name="Bloom T."/>
            <person name="Blye J."/>
            <person name="Boguslavskiy L."/>
            <person name="Bonnet C."/>
            <person name="Boukhgalter B."/>
            <person name="Bourzgui I."/>
            <person name="Brown A."/>
            <person name="Cahill P."/>
            <person name="Channer S."/>
            <person name="Cheshatsang Y."/>
            <person name="Chuda L."/>
            <person name="Citroen M."/>
            <person name="Collymore A."/>
            <person name="Cooke P."/>
            <person name="Costello M."/>
            <person name="D'Aco K."/>
            <person name="Daza R."/>
            <person name="De Haan G."/>
            <person name="DeGray S."/>
            <person name="DeMaso C."/>
            <person name="Dhargay N."/>
            <person name="Dooley K."/>
            <person name="Dooley E."/>
            <person name="Doricent M."/>
            <person name="Dorje P."/>
            <person name="Dorjee K."/>
            <person name="Dupes A."/>
            <person name="Elong R."/>
            <person name="Falk J."/>
            <person name="Farina A."/>
            <person name="Faro S."/>
            <person name="Ferguson D."/>
            <person name="Fisher S."/>
            <person name="Foley C.D."/>
            <person name="Franke A."/>
            <person name="Friedrich D."/>
            <person name="Gadbois L."/>
            <person name="Gearin G."/>
            <person name="Gearin C.R."/>
            <person name="Giannoukos G."/>
            <person name="Goode T."/>
            <person name="Graham J."/>
            <person name="Grandbois E."/>
            <person name="Grewal S."/>
            <person name="Gyaltsen K."/>
            <person name="Hafez N."/>
            <person name="Hagos B."/>
            <person name="Hall J."/>
            <person name="Henson C."/>
            <person name="Hollinger A."/>
            <person name="Honan T."/>
            <person name="Huard M.D."/>
            <person name="Hughes L."/>
            <person name="Hurhula B."/>
            <person name="Husby M.E."/>
            <person name="Kamat A."/>
            <person name="Kanga B."/>
            <person name="Kashin S."/>
            <person name="Khazanovich D."/>
            <person name="Kisner P."/>
            <person name="Lance K."/>
            <person name="Lara M."/>
            <person name="Lee W."/>
            <person name="Lennon N."/>
            <person name="Letendre F."/>
            <person name="LeVine R."/>
            <person name="Lipovsky A."/>
            <person name="Liu X."/>
            <person name="Liu J."/>
            <person name="Liu S."/>
            <person name="Lokyitsang T."/>
            <person name="Lokyitsang Y."/>
            <person name="Lubonja R."/>
            <person name="Lui A."/>
            <person name="MacDonald P."/>
            <person name="Magnisalis V."/>
            <person name="Maru K."/>
            <person name="Matthews C."/>
            <person name="McCusker W."/>
            <person name="McDonough S."/>
            <person name="Mehta T."/>
            <person name="Meldrim J."/>
            <person name="Meneus L."/>
            <person name="Mihai O."/>
            <person name="Mihalev A."/>
            <person name="Mihova T."/>
            <person name="Mittelman R."/>
            <person name="Mlenga V."/>
            <person name="Montmayeur A."/>
            <person name="Mulrain L."/>
            <person name="Navidi A."/>
            <person name="Naylor J."/>
            <person name="Negash T."/>
            <person name="Nguyen T."/>
            <person name="Nguyen N."/>
            <person name="Nicol R."/>
            <person name="Norbu C."/>
            <person name="Norbu N."/>
            <person name="Novod N."/>
            <person name="O'Neill B."/>
            <person name="Osman S."/>
            <person name="Markiewicz E."/>
            <person name="Oyono O.L."/>
            <person name="Patti C."/>
            <person name="Phunkhang P."/>
            <person name="Pierre F."/>
            <person name="Priest M."/>
            <person name="Raghuraman S."/>
            <person name="Rege F."/>
            <person name="Reyes R."/>
            <person name="Rise C."/>
            <person name="Rogov P."/>
            <person name="Ross K."/>
            <person name="Ryan E."/>
            <person name="Settipalli S."/>
            <person name="Shea T."/>
            <person name="Sherpa N."/>
            <person name="Shi L."/>
            <person name="Shih D."/>
            <person name="Sparrow T."/>
            <person name="Spaulding J."/>
            <person name="Stalker J."/>
            <person name="Stange-Thomann N."/>
            <person name="Stavropoulos S."/>
            <person name="Stone C."/>
            <person name="Strader C."/>
            <person name="Tesfaye S."/>
            <person name="Thomson T."/>
            <person name="Thoulutsang Y."/>
            <person name="Thoulutsang D."/>
            <person name="Topham K."/>
            <person name="Topping I."/>
            <person name="Tsamla T."/>
            <person name="Vassiliev H."/>
            <person name="Vo A."/>
            <person name="Wangchuk T."/>
            <person name="Wangdi T."/>
            <person name="Weiand M."/>
            <person name="Wilkinson J."/>
            <person name="Wilson A."/>
            <person name="Yadav S."/>
            <person name="Young G."/>
            <person name="Yu Q."/>
            <person name="Zembek L."/>
            <person name="Zhong D."/>
            <person name="Zimmer A."/>
            <person name="Zwirko Z."/>
            <person name="Jaffe D.B."/>
            <person name="Alvarez P."/>
            <person name="Brockman W."/>
            <person name="Butler J."/>
            <person name="Chin C."/>
            <person name="Gnerre S."/>
            <person name="Grabherr M."/>
            <person name="Kleber M."/>
            <person name="Mauceli E."/>
            <person name="MacCallum I."/>
        </authorList>
    </citation>
    <scope>NUCLEOTIDE SEQUENCE [LARGE SCALE GENOMIC DNA]</scope>
    <source>
        <strain evidence="5">Tucson 14024-0371.13</strain>
    </source>
</reference>
<feature type="compositionally biased region" description="Basic and acidic residues" evidence="2">
    <location>
        <begin position="414"/>
        <end position="423"/>
    </location>
</feature>
<keyword evidence="5" id="KW-1185">Reference proteome</keyword>
<dbReference type="STRING" id="7217.B3LW44"/>
<dbReference type="GeneID" id="6499723"/>
<dbReference type="SMR" id="B3LW44"/>